<evidence type="ECO:0000259" key="1">
    <source>
        <dbReference type="Pfam" id="PF12110"/>
    </source>
</evidence>
<dbReference type="InterPro" id="IPR021967">
    <property type="entry name" value="Nup98_C"/>
</dbReference>
<dbReference type="Proteomes" id="UP000230423">
    <property type="component" value="Unassembled WGS sequence"/>
</dbReference>
<dbReference type="Gene3D" id="1.25.40.690">
    <property type="match status" value="1"/>
</dbReference>
<dbReference type="Pfam" id="PF12110">
    <property type="entry name" value="Nup96"/>
    <property type="match status" value="1"/>
</dbReference>
<dbReference type="OrthoDB" id="3797628at2759"/>
<organism evidence="2 3">
    <name type="scientific">Teladorsagia circumcincta</name>
    <name type="common">Brown stomach worm</name>
    <name type="synonym">Ostertagia circumcincta</name>
    <dbReference type="NCBI Taxonomy" id="45464"/>
    <lineage>
        <taxon>Eukaryota</taxon>
        <taxon>Metazoa</taxon>
        <taxon>Ecdysozoa</taxon>
        <taxon>Nematoda</taxon>
        <taxon>Chromadorea</taxon>
        <taxon>Rhabditida</taxon>
        <taxon>Rhabditina</taxon>
        <taxon>Rhabditomorpha</taxon>
        <taxon>Strongyloidea</taxon>
        <taxon>Trichostrongylidae</taxon>
        <taxon>Teladorsagia</taxon>
    </lineage>
</organism>
<feature type="domain" description="Nuclear pore complex protein NUP96 C-terminal" evidence="1">
    <location>
        <begin position="2"/>
        <end position="134"/>
    </location>
</feature>
<name>A0A2G9TCU8_TELCI</name>
<dbReference type="EMBL" id="KZ384179">
    <property type="protein sequence ID" value="PIO55796.1"/>
    <property type="molecule type" value="Genomic_DNA"/>
</dbReference>
<proteinExistence type="predicted"/>
<protein>
    <recommendedName>
        <fullName evidence="1">Nuclear pore complex protein NUP96 C-terminal domain-containing protein</fullName>
    </recommendedName>
</protein>
<reference evidence="2 3" key="1">
    <citation type="submission" date="2015-09" db="EMBL/GenBank/DDBJ databases">
        <title>Draft genome of the parasitic nematode Teladorsagia circumcincta isolate WARC Sus (inbred).</title>
        <authorList>
            <person name="Mitreva M."/>
        </authorList>
    </citation>
    <scope>NUCLEOTIDE SEQUENCE [LARGE SCALE GENOMIC DNA]</scope>
    <source>
        <strain evidence="2 3">S</strain>
    </source>
</reference>
<accession>A0A2G9TCU8</accession>
<sequence>MCAGDSEEAMRIASEDGMTMLSSMISEALSAEEKGRGDCADMLESWEKIGDIGTMEEDLLKIYLVLAGKTHLEFQHRGKTIKLNCLEGLDWRQAFGIHLWWVNCGGFLEDAVDSFSEDVAAGRAASPDLHVFEQAQGNYELACSYALTAGDYAAALRLFAEEVAPNAIAMGDLQNLRPLAERMEKAADKITVHFKSGIRAV</sequence>
<gene>
    <name evidence="2" type="ORF">TELCIR_22815</name>
</gene>
<evidence type="ECO:0000313" key="2">
    <source>
        <dbReference type="EMBL" id="PIO55796.1"/>
    </source>
</evidence>
<evidence type="ECO:0000313" key="3">
    <source>
        <dbReference type="Proteomes" id="UP000230423"/>
    </source>
</evidence>
<keyword evidence="3" id="KW-1185">Reference proteome</keyword>
<dbReference type="AlphaFoldDB" id="A0A2G9TCU8"/>